<dbReference type="InterPro" id="IPR006311">
    <property type="entry name" value="TAT_signal"/>
</dbReference>
<evidence type="ECO:0000313" key="2">
    <source>
        <dbReference type="EMBL" id="OHV33523.1"/>
    </source>
</evidence>
<dbReference type="EMBL" id="MBLM01000131">
    <property type="protein sequence ID" value="OHV33523.1"/>
    <property type="molecule type" value="Genomic_DNA"/>
</dbReference>
<proteinExistence type="predicted"/>
<comment type="caution">
    <text evidence="2">The sequence shown here is derived from an EMBL/GenBank/DDBJ whole genome shotgun (WGS) entry which is preliminary data.</text>
</comment>
<keyword evidence="3" id="KW-1185">Reference proteome</keyword>
<evidence type="ECO:0000256" key="1">
    <source>
        <dbReference type="SAM" id="MobiDB-lite"/>
    </source>
</evidence>
<dbReference type="OrthoDB" id="1936983at2"/>
<accession>A0A1S1QFE5</accession>
<reference evidence="3" key="1">
    <citation type="submission" date="2016-07" db="EMBL/GenBank/DDBJ databases">
        <title>Sequence Frankia sp. strain CcI1.17.</title>
        <authorList>
            <person name="Ghodhbane-Gtari F."/>
            <person name="Swanson E."/>
            <person name="Gueddou A."/>
            <person name="Morris K."/>
            <person name="Hezbri K."/>
            <person name="Ktari A."/>
            <person name="Nouioui I."/>
            <person name="Abebe-Akele F."/>
            <person name="Simpson S."/>
            <person name="Thomas K."/>
            <person name="Gtari M."/>
            <person name="Tisa L.S."/>
            <person name="Hurst S."/>
        </authorList>
    </citation>
    <scope>NUCLEOTIDE SEQUENCE [LARGE SCALE GENOMIC DNA]</scope>
    <source>
        <strain evidence="3">Cc1.17</strain>
    </source>
</reference>
<name>A0A1S1QFE5_9ACTN</name>
<gene>
    <name evidence="2" type="ORF">CC117_22750</name>
</gene>
<dbReference type="AlphaFoldDB" id="A0A1S1QFE5"/>
<dbReference type="PROSITE" id="PS51318">
    <property type="entry name" value="TAT"/>
    <property type="match status" value="1"/>
</dbReference>
<dbReference type="Proteomes" id="UP000179627">
    <property type="component" value="Unassembled WGS sequence"/>
</dbReference>
<dbReference type="Gene3D" id="3.40.630.10">
    <property type="entry name" value="Zn peptidases"/>
    <property type="match status" value="1"/>
</dbReference>
<evidence type="ECO:0000313" key="3">
    <source>
        <dbReference type="Proteomes" id="UP000179627"/>
    </source>
</evidence>
<evidence type="ECO:0008006" key="4">
    <source>
        <dbReference type="Google" id="ProtNLM"/>
    </source>
</evidence>
<dbReference type="SUPFAM" id="SSF53187">
    <property type="entry name" value="Zn-dependent exopeptidases"/>
    <property type="match status" value="1"/>
</dbReference>
<dbReference type="Gene3D" id="3.50.30.30">
    <property type="match status" value="1"/>
</dbReference>
<feature type="region of interest" description="Disordered" evidence="1">
    <location>
        <begin position="45"/>
        <end position="77"/>
    </location>
</feature>
<organism evidence="2 3">
    <name type="scientific">Parafrankia colletiae</name>
    <dbReference type="NCBI Taxonomy" id="573497"/>
    <lineage>
        <taxon>Bacteria</taxon>
        <taxon>Bacillati</taxon>
        <taxon>Actinomycetota</taxon>
        <taxon>Actinomycetes</taxon>
        <taxon>Frankiales</taxon>
        <taxon>Frankiaceae</taxon>
        <taxon>Parafrankia</taxon>
    </lineage>
</organism>
<sequence length="562" mass="58412">MIVTMSTPHRPPASRRGFLDTTLRLTATGALAAAGGLGAGCDDSTTAGGGPAAAAARGGDGPGARPPLTGSPGPVTARDLVDVDTLWGWVERMNAAGPRLPGSPAHREFIDDLDRQLRGYGLTVTRHPARLAEWLARSWSLRVTDAEGVTRSIPVASYRPRSGETGPAGVTGRLLDAGAGDEAAYQAAGAAGAAGAGAAGGLGGAIVVVDAPITRLTASVLADLAYTVLPPQARADFAQEDYSRVWLGVPPPPSLPLARAHGAAAMIEIVDQTPELAAGQYTPHQQEHAGLPALRLDREQGARLREILARGPATATLVLTASRRETTVDYLLARLPGAHAATATGAAATGPAGERPRAVLVTTHTDGQNALEENGGPALLALAEYLSRYPAASRARDLLFLFSPTHMAADAATVKPDAWLREHPEILAEVDMALAAEHLGALGWDDQGGTAPYRPTGRSEPVAVAVGHSETLRRLAEEEVERAGLTRVGIQKPFQNGLYGEGTFPYRLGLPTIGMITGPTYLLQVAPGGNLDKLDRALLHRHTVFVAGLLTRMMALPAGRPS</sequence>
<protein>
    <recommendedName>
        <fullName evidence="4">PA domain-containing protein</fullName>
    </recommendedName>
</protein>